<sequence length="130" mass="14855">MALLGDDGRGFELARKLESQGVWRSWIGDDSLHATFSPFLSSPSSWESFMRIDETKSRAQIQLQLRVRALLFDKACVSLFPLSNRSSPSSNSKLNPNYLQLHGDDIFLYSRESYTNVAHLQRFNKNQTLV</sequence>
<dbReference type="EMBL" id="CAKMRJ010000001">
    <property type="protein sequence ID" value="CAH1413928.1"/>
    <property type="molecule type" value="Genomic_DNA"/>
</dbReference>
<evidence type="ECO:0000313" key="2">
    <source>
        <dbReference type="Proteomes" id="UP001157418"/>
    </source>
</evidence>
<proteinExistence type="predicted"/>
<protein>
    <submittedName>
        <fullName evidence="1">Uncharacterized protein</fullName>
    </submittedName>
</protein>
<comment type="caution">
    <text evidence="1">The sequence shown here is derived from an EMBL/GenBank/DDBJ whole genome shotgun (WGS) entry which is preliminary data.</text>
</comment>
<organism evidence="1 2">
    <name type="scientific">Lactuca virosa</name>
    <dbReference type="NCBI Taxonomy" id="75947"/>
    <lineage>
        <taxon>Eukaryota</taxon>
        <taxon>Viridiplantae</taxon>
        <taxon>Streptophyta</taxon>
        <taxon>Embryophyta</taxon>
        <taxon>Tracheophyta</taxon>
        <taxon>Spermatophyta</taxon>
        <taxon>Magnoliopsida</taxon>
        <taxon>eudicotyledons</taxon>
        <taxon>Gunneridae</taxon>
        <taxon>Pentapetalae</taxon>
        <taxon>asterids</taxon>
        <taxon>campanulids</taxon>
        <taxon>Asterales</taxon>
        <taxon>Asteraceae</taxon>
        <taxon>Cichorioideae</taxon>
        <taxon>Cichorieae</taxon>
        <taxon>Lactucinae</taxon>
        <taxon>Lactuca</taxon>
    </lineage>
</organism>
<dbReference type="PANTHER" id="PTHR37604">
    <property type="entry name" value="TRANSCRIPTION INITIATION FACTOR TFIID SUBUNIT"/>
    <property type="match status" value="1"/>
</dbReference>
<dbReference type="AlphaFoldDB" id="A0AAU9LNB7"/>
<name>A0AAU9LNB7_9ASTR</name>
<gene>
    <name evidence="1" type="ORF">LVIROSA_LOCUS1867</name>
</gene>
<accession>A0AAU9LNB7</accession>
<dbReference type="PANTHER" id="PTHR37604:SF1">
    <property type="entry name" value="TRANSCRIPTION INITIATION FACTOR TFIID SUBUNIT"/>
    <property type="match status" value="1"/>
</dbReference>
<dbReference type="Proteomes" id="UP001157418">
    <property type="component" value="Unassembled WGS sequence"/>
</dbReference>
<evidence type="ECO:0000313" key="1">
    <source>
        <dbReference type="EMBL" id="CAH1413928.1"/>
    </source>
</evidence>
<reference evidence="1 2" key="1">
    <citation type="submission" date="2022-01" db="EMBL/GenBank/DDBJ databases">
        <authorList>
            <person name="Xiong W."/>
            <person name="Schranz E."/>
        </authorList>
    </citation>
    <scope>NUCLEOTIDE SEQUENCE [LARGE SCALE GENOMIC DNA]</scope>
</reference>
<keyword evidence="2" id="KW-1185">Reference proteome</keyword>